<comment type="similarity">
    <text evidence="1">Belongs to the ankyrin SOCS box (ASB) family.</text>
</comment>
<dbReference type="SUPFAM" id="SSF48403">
    <property type="entry name" value="Ankyrin repeat"/>
    <property type="match status" value="1"/>
</dbReference>
<dbReference type="Pfam" id="PF12796">
    <property type="entry name" value="Ank_2"/>
    <property type="match status" value="2"/>
</dbReference>
<comment type="caution">
    <text evidence="6">The sequence shown here is derived from an EMBL/GenBank/DDBJ whole genome shotgun (WGS) entry which is preliminary data.</text>
</comment>
<evidence type="ECO:0000256" key="4">
    <source>
        <dbReference type="PROSITE-ProRule" id="PRU00023"/>
    </source>
</evidence>
<dbReference type="Gene3D" id="1.25.40.20">
    <property type="entry name" value="Ankyrin repeat-containing domain"/>
    <property type="match status" value="1"/>
</dbReference>
<dbReference type="InterPro" id="IPR036770">
    <property type="entry name" value="Ankyrin_rpt-contain_sf"/>
</dbReference>
<dbReference type="PRINTS" id="PR01415">
    <property type="entry name" value="ANKYRIN"/>
</dbReference>
<dbReference type="InterPro" id="IPR051573">
    <property type="entry name" value="Ankyrin-SOCS_box_domain"/>
</dbReference>
<sequence>MFPLHDVVIFGNVELVREALETYKEVDQSHYDGVTPLHMACLAGRLDIVKLLIDHGANVEATCQEGSTPLCGAAAGCHPEIAALLLKYGARVNPPLLLSTPLHEACIRSSANPENCLQVVRLLLDHGADISCSDSHYGTPLHAACSKREPNLRVIELLLQSGSNPNCLQYHRTPLHLIAENSQSYDCALTLISYGADINLTNWRDKRAIDLVPKGTLLHDLLLTCGHQPLPLQHMARLAARKALGRDRLKHVNDLLIPAGTAENFPMLVAGLLLTWTLLGLNGEAVNTYDGEFASADVSQTSIVAGTIPFILVGKS</sequence>
<evidence type="ECO:0000259" key="5">
    <source>
        <dbReference type="Pfam" id="PF07525"/>
    </source>
</evidence>
<dbReference type="InterPro" id="IPR001496">
    <property type="entry name" value="SOCS_box"/>
</dbReference>
<dbReference type="PROSITE" id="PS50088">
    <property type="entry name" value="ANK_REPEAT"/>
    <property type="match status" value="5"/>
</dbReference>
<protein>
    <recommendedName>
        <fullName evidence="5">SOCS box domain-containing protein</fullName>
    </recommendedName>
</protein>
<feature type="repeat" description="ANK" evidence="4">
    <location>
        <begin position="97"/>
        <end position="135"/>
    </location>
</feature>
<reference evidence="6" key="2">
    <citation type="journal article" date="2018" name="Environ. Sci. Technol.">
        <title>The Toxicogenome of Hyalella azteca: A Model for Sediment Ecotoxicology and Evolutionary Toxicology.</title>
        <authorList>
            <person name="Poynton H.C."/>
            <person name="Hasenbein S."/>
            <person name="Benoit J.B."/>
            <person name="Sepulveda M.S."/>
            <person name="Poelchau M.F."/>
            <person name="Hughes D.S.T."/>
            <person name="Murali S.C."/>
            <person name="Chen S."/>
            <person name="Glastad K.M."/>
            <person name="Goodisman M.A.D."/>
            <person name="Werren J.H."/>
            <person name="Vineis J.H."/>
            <person name="Bowen J.L."/>
            <person name="Friedrich M."/>
            <person name="Jones J."/>
            <person name="Robertson H.M."/>
            <person name="Feyereisen R."/>
            <person name="Mechler-Hickson A."/>
            <person name="Mathers N."/>
            <person name="Lee C.E."/>
            <person name="Colbourne J.K."/>
            <person name="Biales A."/>
            <person name="Johnston J.S."/>
            <person name="Wellborn G.A."/>
            <person name="Rosendale A.J."/>
            <person name="Cridge A.G."/>
            <person name="Munoz-Torres M.C."/>
            <person name="Bain P.A."/>
            <person name="Manny A.R."/>
            <person name="Major K.M."/>
            <person name="Lambert F.N."/>
            <person name="Vulpe C.D."/>
            <person name="Tuck P."/>
            <person name="Blalock B.J."/>
            <person name="Lin Y.Y."/>
            <person name="Smith M.E."/>
            <person name="Ochoa-Acuna H."/>
            <person name="Chen M.M."/>
            <person name="Childers C.P."/>
            <person name="Qu J."/>
            <person name="Dugan S."/>
            <person name="Lee S.L."/>
            <person name="Chao H."/>
            <person name="Dinh H."/>
            <person name="Han Y."/>
            <person name="Doddapaneni H."/>
            <person name="Worley K.C."/>
            <person name="Muzny D.M."/>
            <person name="Gibbs R.A."/>
            <person name="Richards S."/>
        </authorList>
    </citation>
    <scope>NUCLEOTIDE SEQUENCE</scope>
    <source>
        <strain evidence="6">HAZT.00-mixed</strain>
        <tissue evidence="6">Whole organism</tissue>
    </source>
</reference>
<dbReference type="PANTHER" id="PTHR24136:SF15">
    <property type="entry name" value="ANK_REP_REGION DOMAIN-CONTAINING PROTEIN"/>
    <property type="match status" value="1"/>
</dbReference>
<gene>
    <name evidence="6" type="ORF">HAZT_HAZT011579</name>
</gene>
<keyword evidence="3 4" id="KW-0040">ANK repeat</keyword>
<evidence type="ECO:0000256" key="2">
    <source>
        <dbReference type="ARBA" id="ARBA00022737"/>
    </source>
</evidence>
<dbReference type="AlphaFoldDB" id="A0A6A0HC36"/>
<proteinExistence type="inferred from homology"/>
<dbReference type="PANTHER" id="PTHR24136">
    <property type="entry name" value="SOWAH (DROSOPHILA) HOMOLOG"/>
    <property type="match status" value="1"/>
</dbReference>
<feature type="repeat" description="ANK" evidence="4">
    <location>
        <begin position="65"/>
        <end position="93"/>
    </location>
</feature>
<keyword evidence="2" id="KW-0677">Repeat</keyword>
<dbReference type="SMART" id="SM00248">
    <property type="entry name" value="ANK"/>
    <property type="match status" value="5"/>
</dbReference>
<name>A0A6A0HC36_HYAAZ</name>
<feature type="repeat" description="ANK" evidence="4">
    <location>
        <begin position="32"/>
        <end position="64"/>
    </location>
</feature>
<feature type="domain" description="SOCS box" evidence="5">
    <location>
        <begin position="228"/>
        <end position="259"/>
    </location>
</feature>
<dbReference type="InterPro" id="IPR002110">
    <property type="entry name" value="Ankyrin_rpt"/>
</dbReference>
<dbReference type="Proteomes" id="UP000711488">
    <property type="component" value="Unassembled WGS sequence"/>
</dbReference>
<dbReference type="GO" id="GO:0016567">
    <property type="term" value="P:protein ubiquitination"/>
    <property type="evidence" value="ECO:0007669"/>
    <property type="project" value="TreeGrafter"/>
</dbReference>
<reference evidence="6" key="1">
    <citation type="submission" date="2014-08" db="EMBL/GenBank/DDBJ databases">
        <authorList>
            <person name="Murali S."/>
            <person name="Richards S."/>
            <person name="Bandaranaike D."/>
            <person name="Bellair M."/>
            <person name="Blankenburg K."/>
            <person name="Chao H."/>
            <person name="Dinh H."/>
            <person name="Doddapaneni H."/>
            <person name="Dugan-Rocha S."/>
            <person name="Elkadiri S."/>
            <person name="Gnanaolivu R."/>
            <person name="Hughes D."/>
            <person name="Lee S."/>
            <person name="Li M."/>
            <person name="Ming W."/>
            <person name="Munidasa M."/>
            <person name="Muniz J."/>
            <person name="Nguyen L."/>
            <person name="Osuji N."/>
            <person name="Pu L.-L."/>
            <person name="Puazo M."/>
            <person name="Skinner E."/>
            <person name="Qu C."/>
            <person name="Quiroz J."/>
            <person name="Raj R."/>
            <person name="Weissenberger G."/>
            <person name="Xin Y."/>
            <person name="Zou X."/>
            <person name="Han Y."/>
            <person name="Worley K."/>
            <person name="Muzny D."/>
            <person name="Gibbs R."/>
        </authorList>
    </citation>
    <scope>NUCLEOTIDE SEQUENCE</scope>
    <source>
        <strain evidence="6">HAZT.00-mixed</strain>
        <tissue evidence="6">Whole organism</tissue>
    </source>
</reference>
<dbReference type="Pfam" id="PF07525">
    <property type="entry name" value="SOCS_box"/>
    <property type="match status" value="1"/>
</dbReference>
<dbReference type="OrthoDB" id="6332692at2759"/>
<dbReference type="GO" id="GO:0045732">
    <property type="term" value="P:positive regulation of protein catabolic process"/>
    <property type="evidence" value="ECO:0007669"/>
    <property type="project" value="TreeGrafter"/>
</dbReference>
<evidence type="ECO:0000313" key="6">
    <source>
        <dbReference type="EMBL" id="KAA0202781.1"/>
    </source>
</evidence>
<dbReference type="CDD" id="cd03587">
    <property type="entry name" value="SOCS"/>
    <property type="match status" value="1"/>
</dbReference>
<feature type="repeat" description="ANK" evidence="4">
    <location>
        <begin position="170"/>
        <end position="203"/>
    </location>
</feature>
<dbReference type="EMBL" id="JQDR03003061">
    <property type="protein sequence ID" value="KAA0202781.1"/>
    <property type="molecule type" value="Genomic_DNA"/>
</dbReference>
<feature type="repeat" description="ANK" evidence="4">
    <location>
        <begin position="136"/>
        <end position="170"/>
    </location>
</feature>
<organism evidence="6">
    <name type="scientific">Hyalella azteca</name>
    <name type="common">Amphipod</name>
    <dbReference type="NCBI Taxonomy" id="294128"/>
    <lineage>
        <taxon>Eukaryota</taxon>
        <taxon>Metazoa</taxon>
        <taxon>Ecdysozoa</taxon>
        <taxon>Arthropoda</taxon>
        <taxon>Crustacea</taxon>
        <taxon>Multicrustacea</taxon>
        <taxon>Malacostraca</taxon>
        <taxon>Eumalacostraca</taxon>
        <taxon>Peracarida</taxon>
        <taxon>Amphipoda</taxon>
        <taxon>Senticaudata</taxon>
        <taxon>Talitrida</taxon>
        <taxon>Talitroidea</taxon>
        <taxon>Hyalellidae</taxon>
        <taxon>Hyalella</taxon>
    </lineage>
</organism>
<evidence type="ECO:0000256" key="1">
    <source>
        <dbReference type="ARBA" id="ARBA00005949"/>
    </source>
</evidence>
<dbReference type="PROSITE" id="PS50297">
    <property type="entry name" value="ANK_REP_REGION"/>
    <property type="match status" value="5"/>
</dbReference>
<accession>A0A6A0HC36</accession>
<reference evidence="6" key="3">
    <citation type="submission" date="2019-06" db="EMBL/GenBank/DDBJ databases">
        <authorList>
            <person name="Poynton C."/>
            <person name="Hasenbein S."/>
            <person name="Benoit J.B."/>
            <person name="Sepulveda M.S."/>
            <person name="Poelchau M.F."/>
            <person name="Murali S.C."/>
            <person name="Chen S."/>
            <person name="Glastad K.M."/>
            <person name="Werren J.H."/>
            <person name="Vineis J.H."/>
            <person name="Bowen J.L."/>
            <person name="Friedrich M."/>
            <person name="Jones J."/>
            <person name="Robertson H.M."/>
            <person name="Feyereisen R."/>
            <person name="Mechler-Hickson A."/>
            <person name="Mathers N."/>
            <person name="Lee C.E."/>
            <person name="Colbourne J.K."/>
            <person name="Biales A."/>
            <person name="Johnston J.S."/>
            <person name="Wellborn G.A."/>
            <person name="Rosendale A.J."/>
            <person name="Cridge A.G."/>
            <person name="Munoz-Torres M.C."/>
            <person name="Bain P.A."/>
            <person name="Manny A.R."/>
            <person name="Major K.M."/>
            <person name="Lambert F.N."/>
            <person name="Vulpe C.D."/>
            <person name="Tuck P."/>
            <person name="Blalock B.J."/>
            <person name="Lin Y.-Y."/>
            <person name="Smith M.E."/>
            <person name="Ochoa-Acuna H."/>
            <person name="Chen M.-J.M."/>
            <person name="Childers C.P."/>
            <person name="Qu J."/>
            <person name="Dugan S."/>
            <person name="Lee S.L."/>
            <person name="Chao H."/>
            <person name="Dinh H."/>
            <person name="Han Y."/>
            <person name="Doddapaneni H."/>
            <person name="Worley K.C."/>
            <person name="Muzny D.M."/>
            <person name="Gibbs R.A."/>
            <person name="Richards S."/>
        </authorList>
    </citation>
    <scope>NUCLEOTIDE SEQUENCE</scope>
    <source>
        <strain evidence="6">HAZT.00-mixed</strain>
        <tissue evidence="6">Whole organism</tissue>
    </source>
</reference>
<evidence type="ECO:0000256" key="3">
    <source>
        <dbReference type="ARBA" id="ARBA00023043"/>
    </source>
</evidence>